<dbReference type="InterPro" id="IPR011650">
    <property type="entry name" value="Peptidase_M20_dimer"/>
</dbReference>
<evidence type="ECO:0000313" key="4">
    <source>
        <dbReference type="EMBL" id="SVD09713.1"/>
    </source>
</evidence>
<organism evidence="4">
    <name type="scientific">marine metagenome</name>
    <dbReference type="NCBI Taxonomy" id="408172"/>
    <lineage>
        <taxon>unclassified sequences</taxon>
        <taxon>metagenomes</taxon>
        <taxon>ecological metagenomes</taxon>
    </lineage>
</organism>
<dbReference type="InterPro" id="IPR050072">
    <property type="entry name" value="Peptidase_M20A"/>
</dbReference>
<feature type="domain" description="Peptidase M20 dimerisation" evidence="3">
    <location>
        <begin position="73"/>
        <end position="182"/>
    </location>
</feature>
<name>A0A382SIR2_9ZZZZ</name>
<sequence length="285" mass="31041">YGRGTCDMKGFIGTALALVPEMKHLTRPIHFALSYDEEVGCLGAPRMIEKISQNLPTPEAVIIGEPTEMTTVTGHKGIVTLKTNVRGYETHSSQTQRGISAVMTAAKLVNYLDSMAQALAKETDSDTGFDPHHTTIHVGIIRGGTAINIVSRHCEFLWDIRNIPTDDPRALIDQFERYCRDEILPAMRSRHSGCFIETEVLSEAPSFTASDFPGLALIQSLTGLSDCGQVSYVAEAGQFQAAGFPTVICGPGSIDQAHQPNEFISLSEVETGELFLRNLISRLST</sequence>
<dbReference type="Pfam" id="PF07687">
    <property type="entry name" value="M20_dimer"/>
    <property type="match status" value="1"/>
</dbReference>
<dbReference type="SUPFAM" id="SSF53187">
    <property type="entry name" value="Zn-dependent exopeptidases"/>
    <property type="match status" value="1"/>
</dbReference>
<protein>
    <recommendedName>
        <fullName evidence="3">Peptidase M20 dimerisation domain-containing protein</fullName>
    </recommendedName>
</protein>
<dbReference type="Gene3D" id="3.40.630.10">
    <property type="entry name" value="Zn peptidases"/>
    <property type="match status" value="1"/>
</dbReference>
<dbReference type="GO" id="GO:0006526">
    <property type="term" value="P:L-arginine biosynthetic process"/>
    <property type="evidence" value="ECO:0007669"/>
    <property type="project" value="TreeGrafter"/>
</dbReference>
<dbReference type="GO" id="GO:0046872">
    <property type="term" value="F:metal ion binding"/>
    <property type="evidence" value="ECO:0007669"/>
    <property type="project" value="UniProtKB-KW"/>
</dbReference>
<evidence type="ECO:0000256" key="2">
    <source>
        <dbReference type="ARBA" id="ARBA00022801"/>
    </source>
</evidence>
<evidence type="ECO:0000259" key="3">
    <source>
        <dbReference type="Pfam" id="PF07687"/>
    </source>
</evidence>
<dbReference type="Gene3D" id="3.30.70.360">
    <property type="match status" value="1"/>
</dbReference>
<dbReference type="InterPro" id="IPR036264">
    <property type="entry name" value="Bact_exopeptidase_dim_dom"/>
</dbReference>
<evidence type="ECO:0000256" key="1">
    <source>
        <dbReference type="ARBA" id="ARBA00022723"/>
    </source>
</evidence>
<keyword evidence="1" id="KW-0479">Metal-binding</keyword>
<dbReference type="SUPFAM" id="SSF55031">
    <property type="entry name" value="Bacterial exopeptidase dimerisation domain"/>
    <property type="match status" value="1"/>
</dbReference>
<dbReference type="InterPro" id="IPR002933">
    <property type="entry name" value="Peptidase_M20"/>
</dbReference>
<dbReference type="EMBL" id="UINC01129372">
    <property type="protein sequence ID" value="SVD09713.1"/>
    <property type="molecule type" value="Genomic_DNA"/>
</dbReference>
<gene>
    <name evidence="4" type="ORF">METZ01_LOCUS362567</name>
</gene>
<dbReference type="PANTHER" id="PTHR43808">
    <property type="entry name" value="ACETYLORNITHINE DEACETYLASE"/>
    <property type="match status" value="1"/>
</dbReference>
<dbReference type="AlphaFoldDB" id="A0A382SIR2"/>
<dbReference type="GO" id="GO:0008777">
    <property type="term" value="F:acetylornithine deacetylase activity"/>
    <property type="evidence" value="ECO:0007669"/>
    <property type="project" value="TreeGrafter"/>
</dbReference>
<dbReference type="Pfam" id="PF01546">
    <property type="entry name" value="Peptidase_M20"/>
    <property type="match status" value="1"/>
</dbReference>
<dbReference type="CDD" id="cd03894">
    <property type="entry name" value="M20_ArgE"/>
    <property type="match status" value="1"/>
</dbReference>
<keyword evidence="2" id="KW-0378">Hydrolase</keyword>
<proteinExistence type="predicted"/>
<dbReference type="PANTHER" id="PTHR43808:SF31">
    <property type="entry name" value="N-ACETYL-L-CITRULLINE DEACETYLASE"/>
    <property type="match status" value="1"/>
</dbReference>
<feature type="non-terminal residue" evidence="4">
    <location>
        <position position="1"/>
    </location>
</feature>
<accession>A0A382SIR2</accession>
<reference evidence="4" key="1">
    <citation type="submission" date="2018-05" db="EMBL/GenBank/DDBJ databases">
        <authorList>
            <person name="Lanie J.A."/>
            <person name="Ng W.-L."/>
            <person name="Kazmierczak K.M."/>
            <person name="Andrzejewski T.M."/>
            <person name="Davidsen T.M."/>
            <person name="Wayne K.J."/>
            <person name="Tettelin H."/>
            <person name="Glass J.I."/>
            <person name="Rusch D."/>
            <person name="Podicherti R."/>
            <person name="Tsui H.-C.T."/>
            <person name="Winkler M.E."/>
        </authorList>
    </citation>
    <scope>NUCLEOTIDE SEQUENCE</scope>
</reference>